<accession>A0A4Q9PJX2</accession>
<organism evidence="2 3">
    <name type="scientific">Dichomitus squalens</name>
    <dbReference type="NCBI Taxonomy" id="114155"/>
    <lineage>
        <taxon>Eukaryota</taxon>
        <taxon>Fungi</taxon>
        <taxon>Dikarya</taxon>
        <taxon>Basidiomycota</taxon>
        <taxon>Agaricomycotina</taxon>
        <taxon>Agaricomycetes</taxon>
        <taxon>Polyporales</taxon>
        <taxon>Polyporaceae</taxon>
        <taxon>Dichomitus</taxon>
    </lineage>
</organism>
<evidence type="ECO:0000256" key="1">
    <source>
        <dbReference type="SAM" id="MobiDB-lite"/>
    </source>
</evidence>
<name>A0A4Q9PJX2_9APHY</name>
<keyword evidence="3" id="KW-1185">Reference proteome</keyword>
<evidence type="ECO:0000313" key="3">
    <source>
        <dbReference type="Proteomes" id="UP000292082"/>
    </source>
</evidence>
<evidence type="ECO:0000313" key="2">
    <source>
        <dbReference type="EMBL" id="TBU54394.1"/>
    </source>
</evidence>
<feature type="region of interest" description="Disordered" evidence="1">
    <location>
        <begin position="1"/>
        <end position="59"/>
    </location>
</feature>
<dbReference type="AlphaFoldDB" id="A0A4Q9PJX2"/>
<dbReference type="Proteomes" id="UP000292082">
    <property type="component" value="Unassembled WGS sequence"/>
</dbReference>
<reference evidence="2 3" key="1">
    <citation type="submission" date="2019-01" db="EMBL/GenBank/DDBJ databases">
        <title>Draft genome sequences of three monokaryotic isolates of the white-rot basidiomycete fungus Dichomitus squalens.</title>
        <authorList>
            <consortium name="DOE Joint Genome Institute"/>
            <person name="Lopez S.C."/>
            <person name="Andreopoulos B."/>
            <person name="Pangilinan J."/>
            <person name="Lipzen A."/>
            <person name="Riley R."/>
            <person name="Ahrendt S."/>
            <person name="Ng V."/>
            <person name="Barry K."/>
            <person name="Daum C."/>
            <person name="Grigoriev I.V."/>
            <person name="Hilden K.S."/>
            <person name="Makela M.R."/>
            <person name="de Vries R.P."/>
        </authorList>
    </citation>
    <scope>NUCLEOTIDE SEQUENCE [LARGE SCALE GENOMIC DNA]</scope>
    <source>
        <strain evidence="2 3">CBS 464.89</strain>
    </source>
</reference>
<proteinExistence type="predicted"/>
<gene>
    <name evidence="2" type="ORF">BD310DRAFT_936070</name>
</gene>
<protein>
    <submittedName>
        <fullName evidence="2">Uncharacterized protein</fullName>
    </submittedName>
</protein>
<dbReference type="EMBL" id="ML145190">
    <property type="protein sequence ID" value="TBU54394.1"/>
    <property type="molecule type" value="Genomic_DNA"/>
</dbReference>
<sequence>MKPPTVSCKAPDAADAPPKPVSAHLGYVRAHDSRRGTDTGPEGCARGKIRTCRRAGGDR</sequence>